<dbReference type="GO" id="GO:0000150">
    <property type="term" value="F:DNA strand exchange activity"/>
    <property type="evidence" value="ECO:0007669"/>
    <property type="project" value="UniProtKB-KW"/>
</dbReference>
<evidence type="ECO:0000256" key="1">
    <source>
        <dbReference type="ARBA" id="ARBA00009913"/>
    </source>
</evidence>
<dbReference type="SMART" id="SM00857">
    <property type="entry name" value="Resolvase"/>
    <property type="match status" value="1"/>
</dbReference>
<sequence>MRIGYARISSVGQNLESQLSALRDASCDRIREEKASAKSMNRRELEAVLDWLSDGDTLVVTKLDRLARSTKDLLDIAQRIEDKGAGLEILNIQLDTSTPTGKLMLTMLGAIAQFERELMLERQAEGIAEAKREGKYRGGKPIDQDKLRNAQRLIDSGLSVKAAVKSAGLSRSMYYKAKSEGRL</sequence>
<dbReference type="FunFam" id="3.40.50.1390:FF:000001">
    <property type="entry name" value="DNA recombinase"/>
    <property type="match status" value="1"/>
</dbReference>
<protein>
    <submittedName>
        <fullName evidence="8">Integrase</fullName>
    </submittedName>
</protein>
<dbReference type="InterPro" id="IPR006119">
    <property type="entry name" value="Resolv_N"/>
</dbReference>
<comment type="caution">
    <text evidence="8">The sequence shown here is derived from an EMBL/GenBank/DDBJ whole genome shotgun (WGS) entry which is preliminary data.</text>
</comment>
<dbReference type="RefSeq" id="WP_095612196.1">
    <property type="nucleotide sequence ID" value="NZ_NMPM01000107.1"/>
</dbReference>
<feature type="domain" description="Resolvase/invertase-type recombinase catalytic" evidence="7">
    <location>
        <begin position="1"/>
        <end position="134"/>
    </location>
</feature>
<reference evidence="8 9" key="1">
    <citation type="submission" date="2017-07" db="EMBL/GenBank/DDBJ databases">
        <title>Tamlnaduibacter salinus (Mi-7) genome sequencing.</title>
        <authorList>
            <person name="Verma A."/>
            <person name="Krishnamurthi S."/>
        </authorList>
    </citation>
    <scope>NUCLEOTIDE SEQUENCE [LARGE SCALE GENOMIC DNA]</scope>
    <source>
        <strain evidence="8 9">Mi-7</strain>
    </source>
</reference>
<evidence type="ECO:0000256" key="4">
    <source>
        <dbReference type="ARBA" id="ARBA00023125"/>
    </source>
</evidence>
<evidence type="ECO:0000313" key="8">
    <source>
        <dbReference type="EMBL" id="PAV24736.1"/>
    </source>
</evidence>
<dbReference type="PANTHER" id="PTHR30461">
    <property type="entry name" value="DNA-INVERTASE FROM LAMBDOID PROPHAGE"/>
    <property type="match status" value="1"/>
</dbReference>
<dbReference type="SUPFAM" id="SSF53041">
    <property type="entry name" value="Resolvase-like"/>
    <property type="match status" value="1"/>
</dbReference>
<gene>
    <name evidence="8" type="ORF">CF392_14690</name>
</gene>
<evidence type="ECO:0000259" key="7">
    <source>
        <dbReference type="PROSITE" id="PS51736"/>
    </source>
</evidence>
<keyword evidence="3" id="KW-0230">DNA invertase</keyword>
<dbReference type="Gene3D" id="3.40.50.1390">
    <property type="entry name" value="Resolvase, N-terminal catalytic domain"/>
    <property type="match status" value="1"/>
</dbReference>
<organism evidence="8 9">
    <name type="scientific">Tamilnaduibacter salinus</name>
    <dbReference type="NCBI Taxonomy" id="1484056"/>
    <lineage>
        <taxon>Bacteria</taxon>
        <taxon>Pseudomonadati</taxon>
        <taxon>Pseudomonadota</taxon>
        <taxon>Gammaproteobacteria</taxon>
        <taxon>Pseudomonadales</taxon>
        <taxon>Marinobacteraceae</taxon>
        <taxon>Tamilnaduibacter</taxon>
    </lineage>
</organism>
<dbReference type="PROSITE" id="PS51736">
    <property type="entry name" value="RECOMBINASES_3"/>
    <property type="match status" value="1"/>
</dbReference>
<dbReference type="InterPro" id="IPR006118">
    <property type="entry name" value="Recombinase_CS"/>
</dbReference>
<evidence type="ECO:0000256" key="3">
    <source>
        <dbReference type="ARBA" id="ARBA00023100"/>
    </source>
</evidence>
<comment type="similarity">
    <text evidence="1">Belongs to the site-specific recombinase resolvase family.</text>
</comment>
<evidence type="ECO:0000256" key="6">
    <source>
        <dbReference type="PIRSR" id="PIRSR606118-50"/>
    </source>
</evidence>
<dbReference type="Proteomes" id="UP000218332">
    <property type="component" value="Unassembled WGS sequence"/>
</dbReference>
<dbReference type="EMBL" id="NMPM01000107">
    <property type="protein sequence ID" value="PAV24736.1"/>
    <property type="molecule type" value="Genomic_DNA"/>
</dbReference>
<dbReference type="GO" id="GO:0003677">
    <property type="term" value="F:DNA binding"/>
    <property type="evidence" value="ECO:0007669"/>
    <property type="project" value="UniProtKB-KW"/>
</dbReference>
<name>A0A2A2I0A5_9GAMM</name>
<dbReference type="GO" id="GO:0015074">
    <property type="term" value="P:DNA integration"/>
    <property type="evidence" value="ECO:0007669"/>
    <property type="project" value="UniProtKB-KW"/>
</dbReference>
<keyword evidence="2" id="KW-0229">DNA integration</keyword>
<evidence type="ECO:0000313" key="9">
    <source>
        <dbReference type="Proteomes" id="UP000218332"/>
    </source>
</evidence>
<dbReference type="PROSITE" id="PS00398">
    <property type="entry name" value="RECOMBINASES_2"/>
    <property type="match status" value="1"/>
</dbReference>
<dbReference type="InterPro" id="IPR050639">
    <property type="entry name" value="SSR_resolvase"/>
</dbReference>
<dbReference type="PANTHER" id="PTHR30461:SF26">
    <property type="entry name" value="RESOLVASE HOMOLOG YNEB"/>
    <property type="match status" value="1"/>
</dbReference>
<evidence type="ECO:0000256" key="2">
    <source>
        <dbReference type="ARBA" id="ARBA00022908"/>
    </source>
</evidence>
<dbReference type="Pfam" id="PF00239">
    <property type="entry name" value="Resolvase"/>
    <property type="match status" value="1"/>
</dbReference>
<evidence type="ECO:0000256" key="5">
    <source>
        <dbReference type="ARBA" id="ARBA00023172"/>
    </source>
</evidence>
<proteinExistence type="inferred from homology"/>
<dbReference type="InterPro" id="IPR036162">
    <property type="entry name" value="Resolvase-like_N_sf"/>
</dbReference>
<accession>A0A2A2I0A5</accession>
<dbReference type="AlphaFoldDB" id="A0A2A2I0A5"/>
<feature type="active site" description="O-(5'-phospho-DNA)-serine intermediate" evidence="6">
    <location>
        <position position="9"/>
    </location>
</feature>
<keyword evidence="4" id="KW-0238">DNA-binding</keyword>
<dbReference type="CDD" id="cd03768">
    <property type="entry name" value="SR_ResInv"/>
    <property type="match status" value="1"/>
</dbReference>
<keyword evidence="9" id="KW-1185">Reference proteome</keyword>
<keyword evidence="5" id="KW-0233">DNA recombination</keyword>